<keyword evidence="2" id="KW-0560">Oxidoreductase</keyword>
<dbReference type="EMBL" id="CP089982">
    <property type="protein sequence ID" value="WXA96296.1"/>
    <property type="molecule type" value="Genomic_DNA"/>
</dbReference>
<dbReference type="Pfam" id="PF00067">
    <property type="entry name" value="p450"/>
    <property type="match status" value="1"/>
</dbReference>
<dbReference type="RefSeq" id="WP_394846912.1">
    <property type="nucleotide sequence ID" value="NZ_CP089982.1"/>
</dbReference>
<keyword evidence="2" id="KW-0349">Heme</keyword>
<dbReference type="PRINTS" id="PR00359">
    <property type="entry name" value="BP450"/>
</dbReference>
<reference evidence="3 4" key="1">
    <citation type="submission" date="2021-12" db="EMBL/GenBank/DDBJ databases">
        <title>Discovery of the Pendulisporaceae a myxobacterial family with distinct sporulation behavior and unique specialized metabolism.</title>
        <authorList>
            <person name="Garcia R."/>
            <person name="Popoff A."/>
            <person name="Bader C.D."/>
            <person name="Loehr J."/>
            <person name="Walesch S."/>
            <person name="Walt C."/>
            <person name="Boldt J."/>
            <person name="Bunk B."/>
            <person name="Haeckl F.J.F.P.J."/>
            <person name="Gunesch A.P."/>
            <person name="Birkelbach J."/>
            <person name="Nuebel U."/>
            <person name="Pietschmann T."/>
            <person name="Bach T."/>
            <person name="Mueller R."/>
        </authorList>
    </citation>
    <scope>NUCLEOTIDE SEQUENCE [LARGE SCALE GENOMIC DNA]</scope>
    <source>
        <strain evidence="3 4">MSr12523</strain>
    </source>
</reference>
<keyword evidence="2" id="KW-0503">Monooxygenase</keyword>
<proteinExistence type="inferred from homology"/>
<dbReference type="Proteomes" id="UP001379533">
    <property type="component" value="Chromosome"/>
</dbReference>
<accession>A0ABZ2KCF5</accession>
<organism evidence="3 4">
    <name type="scientific">Pendulispora brunnea</name>
    <dbReference type="NCBI Taxonomy" id="2905690"/>
    <lineage>
        <taxon>Bacteria</taxon>
        <taxon>Pseudomonadati</taxon>
        <taxon>Myxococcota</taxon>
        <taxon>Myxococcia</taxon>
        <taxon>Myxococcales</taxon>
        <taxon>Sorangiineae</taxon>
        <taxon>Pendulisporaceae</taxon>
        <taxon>Pendulispora</taxon>
    </lineage>
</organism>
<dbReference type="CDD" id="cd20625">
    <property type="entry name" value="CYP164-like"/>
    <property type="match status" value="1"/>
</dbReference>
<sequence>MKEEYPKGIQLTPLDDAWRENPYPILKRIQDEAPVYYDDQFGRYIVSRHDDVASIVKNRNYWVDGRKGNPGTFPQMLMDLTEEPMMIAMDDPDHKRLRNLVTKAFSQKAAEAMRGRIREISEELLDAIGDETEFDFAQRFAAPFAITVIADMMGFTKKEDQKHFNEWSDTFMNAIFSVNATEEQKAAGKVVEQNLRELFTQEIAANRKQLQRGIIGDMVAAQEGNDRLNDGEIVRMCILVLIAGNITARDTLGNGLKAFLKHPEQLQKLRDNPSLMPRAVEEILRYDCPVQSSGRIPNEDTVVSGCPIKKGEYIATSLSAANHDPRAYPNPTKFDIEREDVHHHAFGGGSHFCLGASLARVELQEAFSAVFARYTHLEVSDKGEEYVRVPNFRGLCKFWIKVTK</sequence>
<evidence type="ECO:0000256" key="1">
    <source>
        <dbReference type="ARBA" id="ARBA00010617"/>
    </source>
</evidence>
<dbReference type="PROSITE" id="PS00086">
    <property type="entry name" value="CYTOCHROME_P450"/>
    <property type="match status" value="1"/>
</dbReference>
<keyword evidence="4" id="KW-1185">Reference proteome</keyword>
<name>A0ABZ2KCF5_9BACT</name>
<gene>
    <name evidence="3" type="ORF">LZC95_05525</name>
</gene>
<protein>
    <submittedName>
        <fullName evidence="3">Cytochrome P450</fullName>
    </submittedName>
</protein>
<dbReference type="InterPro" id="IPR001128">
    <property type="entry name" value="Cyt_P450"/>
</dbReference>
<evidence type="ECO:0000313" key="4">
    <source>
        <dbReference type="Proteomes" id="UP001379533"/>
    </source>
</evidence>
<comment type="similarity">
    <text evidence="1 2">Belongs to the cytochrome P450 family.</text>
</comment>
<keyword evidence="2" id="KW-0408">Iron</keyword>
<dbReference type="PANTHER" id="PTHR46696">
    <property type="entry name" value="P450, PUTATIVE (EUROFUNG)-RELATED"/>
    <property type="match status" value="1"/>
</dbReference>
<dbReference type="InterPro" id="IPR002397">
    <property type="entry name" value="Cyt_P450_B"/>
</dbReference>
<evidence type="ECO:0000313" key="3">
    <source>
        <dbReference type="EMBL" id="WXA96296.1"/>
    </source>
</evidence>
<evidence type="ECO:0000256" key="2">
    <source>
        <dbReference type="RuleBase" id="RU000461"/>
    </source>
</evidence>
<dbReference type="SUPFAM" id="SSF48264">
    <property type="entry name" value="Cytochrome P450"/>
    <property type="match status" value="1"/>
</dbReference>
<dbReference type="InterPro" id="IPR036396">
    <property type="entry name" value="Cyt_P450_sf"/>
</dbReference>
<keyword evidence="2" id="KW-0479">Metal-binding</keyword>
<dbReference type="PANTHER" id="PTHR46696:SF1">
    <property type="entry name" value="CYTOCHROME P450 YJIB-RELATED"/>
    <property type="match status" value="1"/>
</dbReference>
<dbReference type="Gene3D" id="1.10.630.10">
    <property type="entry name" value="Cytochrome P450"/>
    <property type="match status" value="1"/>
</dbReference>
<dbReference type="InterPro" id="IPR017972">
    <property type="entry name" value="Cyt_P450_CS"/>
</dbReference>